<gene>
    <name evidence="7" type="ORF">LSCM1_06281</name>
</gene>
<evidence type="ECO:0000256" key="6">
    <source>
        <dbReference type="SAM" id="MobiDB-lite"/>
    </source>
</evidence>
<dbReference type="OrthoDB" id="400at2759"/>
<feature type="repeat" description="WD" evidence="5">
    <location>
        <begin position="718"/>
        <end position="750"/>
    </location>
</feature>
<dbReference type="GO" id="GO:0032956">
    <property type="term" value="P:regulation of actin cytoskeleton organization"/>
    <property type="evidence" value="ECO:0007669"/>
    <property type="project" value="TreeGrafter"/>
</dbReference>
<feature type="region of interest" description="Disordered" evidence="6">
    <location>
        <begin position="247"/>
        <end position="272"/>
    </location>
</feature>
<feature type="compositionally biased region" description="Polar residues" evidence="6">
    <location>
        <begin position="357"/>
        <end position="370"/>
    </location>
</feature>
<evidence type="ECO:0000313" key="8">
    <source>
        <dbReference type="Proteomes" id="UP000673552"/>
    </source>
</evidence>
<dbReference type="InterPro" id="IPR015943">
    <property type="entry name" value="WD40/YVTN_repeat-like_dom_sf"/>
</dbReference>
<dbReference type="PROSITE" id="PS50294">
    <property type="entry name" value="WD_REPEATS_REGION"/>
    <property type="match status" value="1"/>
</dbReference>
<dbReference type="InterPro" id="IPR001680">
    <property type="entry name" value="WD40_rpt"/>
</dbReference>
<dbReference type="Pfam" id="PF00400">
    <property type="entry name" value="WD40"/>
    <property type="match status" value="2"/>
</dbReference>
<sequence>MASVVVVSASYDKQIRLWDATSGRTVKSFVFQDSQINSLYLLPDTGYLAVAGFGALRLYDLGTFLHSSSVAGAGGGAGASSSGSSANQAPPLYSSFESQSSMNFTSLAAVPLARNDNSDGQSSTPSGSLRQLADSASSAMVNDHLLSTVVMADGAALHSASPFRDVSFLLVATSEDGHIRFFDTQSAVTLRMLKDIATGAAITCSAVSPDRRYLLTGNQMGQVSMWHLPSIVVSVALEMRSHAHHKAAATSKTADGDLATAPSGADTKATAAAEEERAKVFGRAPLQEINFSNDYSAIRSIAIEPLGRWAAVATNAGKVHFIRLARDLSVRGSKAATNCDESTAQHPIIGVGACSEPQLTPRGQQEQHGMSLSSSLQISPQQSPGQNSAAGSTAGIPPSRLALTGSVGSHGEGGAASNSCRGPRETIYRSALVVNELSSNAHRTSDASLEGISGGGDMANTHSTASGGASHPNSMGAVLLGHLEQQRNSNSGRSSHFAGDAFTTPHNQPSQPTAAEKLAEELEMEVFDTIQAHYKYILRVLISPNAELLVTCSADYSVGRFLVPAALRMASAGAGASAATKAAAMTAADAPSSPASARASTTRKDKGDAESENMGKAEARSDTLALSLASTQVMALATSSHLESGSEQPTQEPQQQDSITDSKMGNSSSNEKVAAAAADMATSGSPACSFGAANRGIDDDVGEKAPQPRMEFQPLKPLSGHNRWVWDGVFSDCSNFLFTASSDNTLRMWNGLMTERPQSVSFVGHTKPVVAVLLCYDKRRLSSA</sequence>
<feature type="compositionally biased region" description="Basic and acidic residues" evidence="6">
    <location>
        <begin position="602"/>
        <end position="620"/>
    </location>
</feature>
<dbReference type="PROSITE" id="PS50082">
    <property type="entry name" value="WD_REPEATS_2"/>
    <property type="match status" value="2"/>
</dbReference>
<evidence type="ECO:0000256" key="2">
    <source>
        <dbReference type="ARBA" id="ARBA00022574"/>
    </source>
</evidence>
<dbReference type="AlphaFoldDB" id="A0A836KPD9"/>
<feature type="compositionally biased region" description="Low complexity" evidence="6">
    <location>
        <begin position="587"/>
        <end position="600"/>
    </location>
</feature>
<dbReference type="InterPro" id="IPR036322">
    <property type="entry name" value="WD40_repeat_dom_sf"/>
</dbReference>
<feature type="compositionally biased region" description="Polar residues" evidence="6">
    <location>
        <begin position="638"/>
        <end position="671"/>
    </location>
</feature>
<dbReference type="EMBL" id="JAFEUZ010000019">
    <property type="protein sequence ID" value="KAG5480577.1"/>
    <property type="molecule type" value="Genomic_DNA"/>
</dbReference>
<dbReference type="Gene3D" id="2.130.10.10">
    <property type="entry name" value="YVTN repeat-like/Quinoprotein amine dehydrogenase"/>
    <property type="match status" value="3"/>
</dbReference>
<accession>A0A836KPD9</accession>
<dbReference type="RefSeq" id="XP_067179341.1">
    <property type="nucleotide sequence ID" value="XM_067323712.1"/>
</dbReference>
<proteinExistence type="inferred from homology"/>
<dbReference type="InterPro" id="IPR019775">
    <property type="entry name" value="WD40_repeat_CS"/>
</dbReference>
<evidence type="ECO:0008006" key="9">
    <source>
        <dbReference type="Google" id="ProtNLM"/>
    </source>
</evidence>
<protein>
    <recommendedName>
        <fullName evidence="9">Guanine nucleotide-binding protein subunit beta-like protein</fullName>
    </recommendedName>
</protein>
<dbReference type="GO" id="GO:0005840">
    <property type="term" value="C:ribosome"/>
    <property type="evidence" value="ECO:0007669"/>
    <property type="project" value="UniProtKB-KW"/>
</dbReference>
<evidence type="ECO:0000256" key="5">
    <source>
        <dbReference type="PROSITE-ProRule" id="PRU00221"/>
    </source>
</evidence>
<dbReference type="KEGG" id="lmat:92516224"/>
<name>A0A836KPD9_9TRYP</name>
<dbReference type="Proteomes" id="UP000673552">
    <property type="component" value="Chromosome 19"/>
</dbReference>
<comment type="caution">
    <text evidence="7">The sequence shown here is derived from an EMBL/GenBank/DDBJ whole genome shotgun (WGS) entry which is preliminary data.</text>
</comment>
<keyword evidence="2 5" id="KW-0853">WD repeat</keyword>
<dbReference type="PANTHER" id="PTHR19842:SF0">
    <property type="entry name" value="TARGET OF RAPAMYCIN COMPLEX SUBUNIT LST8"/>
    <property type="match status" value="1"/>
</dbReference>
<feature type="compositionally biased region" description="Polar residues" evidence="6">
    <location>
        <begin position="460"/>
        <end position="473"/>
    </location>
</feature>
<dbReference type="GeneID" id="92516224"/>
<dbReference type="GO" id="GO:0031929">
    <property type="term" value="P:TOR signaling"/>
    <property type="evidence" value="ECO:0007669"/>
    <property type="project" value="InterPro"/>
</dbReference>
<dbReference type="SUPFAM" id="SSF50978">
    <property type="entry name" value="WD40 repeat-like"/>
    <property type="match status" value="1"/>
</dbReference>
<evidence type="ECO:0000313" key="7">
    <source>
        <dbReference type="EMBL" id="KAG5480577.1"/>
    </source>
</evidence>
<feature type="compositionally biased region" description="Low complexity" evidence="6">
    <location>
        <begin position="371"/>
        <end position="384"/>
    </location>
</feature>
<keyword evidence="4" id="KW-0687">Ribonucleoprotein</keyword>
<keyword evidence="3" id="KW-0677">Repeat</keyword>
<feature type="region of interest" description="Disordered" evidence="6">
    <location>
        <begin position="440"/>
        <end position="511"/>
    </location>
</feature>
<dbReference type="SMART" id="SM00320">
    <property type="entry name" value="WD40"/>
    <property type="match status" value="6"/>
</dbReference>
<keyword evidence="8" id="KW-1185">Reference proteome</keyword>
<comment type="similarity">
    <text evidence="1">Belongs to the WD repeat LST8 family.</text>
</comment>
<keyword evidence="4" id="KW-0689">Ribosomal protein</keyword>
<dbReference type="GO" id="GO:0031932">
    <property type="term" value="C:TORC2 complex"/>
    <property type="evidence" value="ECO:0007669"/>
    <property type="project" value="InterPro"/>
</dbReference>
<evidence type="ECO:0000256" key="1">
    <source>
        <dbReference type="ARBA" id="ARBA00009890"/>
    </source>
</evidence>
<dbReference type="PANTHER" id="PTHR19842">
    <property type="entry name" value="G BETA-LIKE PROTEIN GBL"/>
    <property type="match status" value="1"/>
</dbReference>
<evidence type="ECO:0000256" key="3">
    <source>
        <dbReference type="ARBA" id="ARBA00022737"/>
    </source>
</evidence>
<reference evidence="7 8" key="1">
    <citation type="submission" date="2021-03" db="EMBL/GenBank/DDBJ databases">
        <title>Leishmania (Mundinia) martiniquensis Genome sequencing and assembly.</title>
        <authorList>
            <person name="Almutairi H."/>
            <person name="Gatherer D."/>
        </authorList>
    </citation>
    <scope>NUCLEOTIDE SEQUENCE [LARGE SCALE GENOMIC DNA]</scope>
    <source>
        <strain evidence="7">LSCM1</strain>
    </source>
</reference>
<feature type="region of interest" description="Disordered" evidence="6">
    <location>
        <begin position="638"/>
        <end position="678"/>
    </location>
</feature>
<dbReference type="InterPro" id="IPR037588">
    <property type="entry name" value="MLST8"/>
</dbReference>
<organism evidence="7 8">
    <name type="scientific">Leishmania martiniquensis</name>
    <dbReference type="NCBI Taxonomy" id="1580590"/>
    <lineage>
        <taxon>Eukaryota</taxon>
        <taxon>Discoba</taxon>
        <taxon>Euglenozoa</taxon>
        <taxon>Kinetoplastea</taxon>
        <taxon>Metakinetoplastina</taxon>
        <taxon>Trypanosomatida</taxon>
        <taxon>Trypanosomatidae</taxon>
        <taxon>Leishmaniinae</taxon>
        <taxon>Leishmania</taxon>
    </lineage>
</organism>
<dbReference type="PROSITE" id="PS00678">
    <property type="entry name" value="WD_REPEATS_1"/>
    <property type="match status" value="1"/>
</dbReference>
<evidence type="ECO:0000256" key="4">
    <source>
        <dbReference type="ARBA" id="ARBA00022980"/>
    </source>
</evidence>
<feature type="region of interest" description="Disordered" evidence="6">
    <location>
        <begin position="587"/>
        <end position="620"/>
    </location>
</feature>
<feature type="region of interest" description="Disordered" evidence="6">
    <location>
        <begin position="353"/>
        <end position="422"/>
    </location>
</feature>
<feature type="repeat" description="WD" evidence="5">
    <location>
        <begin position="1"/>
        <end position="28"/>
    </location>
</feature>
<dbReference type="GO" id="GO:0031931">
    <property type="term" value="C:TORC1 complex"/>
    <property type="evidence" value="ECO:0007669"/>
    <property type="project" value="InterPro"/>
</dbReference>